<protein>
    <submittedName>
        <fullName evidence="1">Uncharacterized protein</fullName>
    </submittedName>
</protein>
<accession>A0A9Q3EQH1</accession>
<name>A0A9Q3EQH1_9BASI</name>
<evidence type="ECO:0000313" key="1">
    <source>
        <dbReference type="EMBL" id="MBW0523086.1"/>
    </source>
</evidence>
<organism evidence="1 2">
    <name type="scientific">Austropuccinia psidii MF-1</name>
    <dbReference type="NCBI Taxonomy" id="1389203"/>
    <lineage>
        <taxon>Eukaryota</taxon>
        <taxon>Fungi</taxon>
        <taxon>Dikarya</taxon>
        <taxon>Basidiomycota</taxon>
        <taxon>Pucciniomycotina</taxon>
        <taxon>Pucciniomycetes</taxon>
        <taxon>Pucciniales</taxon>
        <taxon>Sphaerophragmiaceae</taxon>
        <taxon>Austropuccinia</taxon>
    </lineage>
</organism>
<dbReference type="Proteomes" id="UP000765509">
    <property type="component" value="Unassembled WGS sequence"/>
</dbReference>
<evidence type="ECO:0000313" key="2">
    <source>
        <dbReference type="Proteomes" id="UP000765509"/>
    </source>
</evidence>
<dbReference type="AlphaFoldDB" id="A0A9Q3EQH1"/>
<dbReference type="EMBL" id="AVOT02030022">
    <property type="protein sequence ID" value="MBW0523086.1"/>
    <property type="molecule type" value="Genomic_DNA"/>
</dbReference>
<keyword evidence="2" id="KW-1185">Reference proteome</keyword>
<comment type="caution">
    <text evidence="1">The sequence shown here is derived from an EMBL/GenBank/DDBJ whole genome shotgun (WGS) entry which is preliminary data.</text>
</comment>
<reference evidence="1" key="1">
    <citation type="submission" date="2021-03" db="EMBL/GenBank/DDBJ databases">
        <title>Draft genome sequence of rust myrtle Austropuccinia psidii MF-1, a brazilian biotype.</title>
        <authorList>
            <person name="Quecine M.C."/>
            <person name="Pachon D.M.R."/>
            <person name="Bonatelli M.L."/>
            <person name="Correr F.H."/>
            <person name="Franceschini L.M."/>
            <person name="Leite T.F."/>
            <person name="Margarido G.R.A."/>
            <person name="Almeida C.A."/>
            <person name="Ferrarezi J.A."/>
            <person name="Labate C.A."/>
        </authorList>
    </citation>
    <scope>NUCLEOTIDE SEQUENCE</scope>
    <source>
        <strain evidence="1">MF-1</strain>
    </source>
</reference>
<sequence length="138" mass="15445">MGPADLLLGVKISQLEEGIGMDQQHFVESLLEVYGMQDCKPISTPLVPNKHLGPATEEERVAFDSLQINFRSAVESINYLSTATWPDLSFAVSSLSQYLEKTRYATLEGFPPCSQIPSWDTRNRILVLLGRRGRPHLL</sequence>
<gene>
    <name evidence="1" type="ORF">O181_062801</name>
</gene>
<dbReference type="OrthoDB" id="3344688at2759"/>
<proteinExistence type="predicted"/>